<evidence type="ECO:0008006" key="5">
    <source>
        <dbReference type="Google" id="ProtNLM"/>
    </source>
</evidence>
<feature type="compositionally biased region" description="Pro residues" evidence="1">
    <location>
        <begin position="15"/>
        <end position="30"/>
    </location>
</feature>
<dbReference type="RefSeq" id="XP_009022584.1">
    <property type="nucleotide sequence ID" value="XM_009024336.1"/>
</dbReference>
<dbReference type="EMBL" id="AMQM01001019">
    <property type="status" value="NOT_ANNOTATED_CDS"/>
    <property type="molecule type" value="Genomic_DNA"/>
</dbReference>
<protein>
    <recommendedName>
        <fullName evidence="5">Protein SSUH2 homolog</fullName>
    </recommendedName>
</protein>
<evidence type="ECO:0000256" key="1">
    <source>
        <dbReference type="SAM" id="MobiDB-lite"/>
    </source>
</evidence>
<sequence>MPETEDPFFGGKAPPFAPGDAPPFTPPNPNAPAGDKGQAPPFAPGHAPPFHIEPLPPGIKMDMLPTQPDDNKPFNPSAPMGPIPGYPSIGFNDTPLNPPPRSDNIDQYFPKNRPDIKGPAIITQDQARRALVEHCNTHCCWSASAAQEMSVSNMLSSNAFQYCLETFCEKRSTAWAKVPYTGQSVDGPHNGPAPMPWDIPATYGAKFSTEKRLIEVPHTACVKPCEYCQACGWLRCNRCQGHGMSMCTSCHGSGRSFGASQQQQMCMFCQGQGRRRCTTCGGHGRIKCHMCQGYRSLKWFIQLTIDWINHTQDYILERTDLPDELIRDVRGHIAFQEENVQVFPINHCPEPSINQASNSIIAKHRTAFPNERLIGQRHTVRVIPVTEADGHWKDKKFRFFVYGLENRAYSDDYPQQCCCGCSIL</sequence>
<accession>T1G931</accession>
<name>T1G931_HELRO</name>
<dbReference type="EnsemblMetazoa" id="HelroT94807">
    <property type="protein sequence ID" value="HelroP94807"/>
    <property type="gene ID" value="HelroG94807"/>
</dbReference>
<dbReference type="EMBL" id="KB097143">
    <property type="protein sequence ID" value="ESN98635.1"/>
    <property type="molecule type" value="Genomic_DNA"/>
</dbReference>
<evidence type="ECO:0000313" key="2">
    <source>
        <dbReference type="EMBL" id="ESN98635.1"/>
    </source>
</evidence>
<dbReference type="KEGG" id="hro:HELRODRAFT_94807"/>
<evidence type="ECO:0000313" key="4">
    <source>
        <dbReference type="Proteomes" id="UP000015101"/>
    </source>
</evidence>
<dbReference type="InParanoid" id="T1G931"/>
<dbReference type="OrthoDB" id="3355217at2759"/>
<proteinExistence type="predicted"/>
<dbReference type="OMA" id="NYGTINP"/>
<keyword evidence="4" id="KW-1185">Reference proteome</keyword>
<evidence type="ECO:0000313" key="3">
    <source>
        <dbReference type="EnsemblMetazoa" id="HelroP94807"/>
    </source>
</evidence>
<dbReference type="PANTHER" id="PTHR48465:SF1">
    <property type="entry name" value="PROTEIN SSUH2 HOMOLOG"/>
    <property type="match status" value="1"/>
</dbReference>
<dbReference type="HOGENOM" id="CLU_044550_0_0_1"/>
<dbReference type="InterPro" id="IPR052789">
    <property type="entry name" value="SSUH2_homolog"/>
</dbReference>
<dbReference type="eggNOG" id="KOG2813">
    <property type="taxonomic scope" value="Eukaryota"/>
</dbReference>
<reference evidence="4" key="1">
    <citation type="submission" date="2012-12" db="EMBL/GenBank/DDBJ databases">
        <authorList>
            <person name="Hellsten U."/>
            <person name="Grimwood J."/>
            <person name="Chapman J.A."/>
            <person name="Shapiro H."/>
            <person name="Aerts A."/>
            <person name="Otillar R.P."/>
            <person name="Terry A.Y."/>
            <person name="Boore J.L."/>
            <person name="Simakov O."/>
            <person name="Marletaz F."/>
            <person name="Cho S.-J."/>
            <person name="Edsinger-Gonzales E."/>
            <person name="Havlak P."/>
            <person name="Kuo D.-H."/>
            <person name="Larsson T."/>
            <person name="Lv J."/>
            <person name="Arendt D."/>
            <person name="Savage R."/>
            <person name="Osoegawa K."/>
            <person name="de Jong P."/>
            <person name="Lindberg D.R."/>
            <person name="Seaver E.C."/>
            <person name="Weisblat D.A."/>
            <person name="Putnam N.H."/>
            <person name="Grigoriev I.V."/>
            <person name="Rokhsar D.S."/>
        </authorList>
    </citation>
    <scope>NUCLEOTIDE SEQUENCE</scope>
</reference>
<dbReference type="GeneID" id="20217578"/>
<feature type="region of interest" description="Disordered" evidence="1">
    <location>
        <begin position="1"/>
        <end position="90"/>
    </location>
</feature>
<dbReference type="PANTHER" id="PTHR48465">
    <property type="entry name" value="PROTEIN SSUH2 HOMOLOG"/>
    <property type="match status" value="1"/>
</dbReference>
<dbReference type="CTD" id="20217578"/>
<dbReference type="Proteomes" id="UP000015101">
    <property type="component" value="Unassembled WGS sequence"/>
</dbReference>
<dbReference type="AlphaFoldDB" id="T1G931"/>
<reference evidence="2 4" key="2">
    <citation type="journal article" date="2013" name="Nature">
        <title>Insights into bilaterian evolution from three spiralian genomes.</title>
        <authorList>
            <person name="Simakov O."/>
            <person name="Marletaz F."/>
            <person name="Cho S.J."/>
            <person name="Edsinger-Gonzales E."/>
            <person name="Havlak P."/>
            <person name="Hellsten U."/>
            <person name="Kuo D.H."/>
            <person name="Larsson T."/>
            <person name="Lv J."/>
            <person name="Arendt D."/>
            <person name="Savage R."/>
            <person name="Osoegawa K."/>
            <person name="de Jong P."/>
            <person name="Grimwood J."/>
            <person name="Chapman J.A."/>
            <person name="Shapiro H."/>
            <person name="Aerts A."/>
            <person name="Otillar R.P."/>
            <person name="Terry A.Y."/>
            <person name="Boore J.L."/>
            <person name="Grigoriev I.V."/>
            <person name="Lindberg D.R."/>
            <person name="Seaver E.C."/>
            <person name="Weisblat D.A."/>
            <person name="Putnam N.H."/>
            <person name="Rokhsar D.S."/>
        </authorList>
    </citation>
    <scope>NUCLEOTIDE SEQUENCE</scope>
</reference>
<gene>
    <name evidence="3" type="primary">20217578</name>
    <name evidence="2" type="ORF">HELRODRAFT_94807</name>
</gene>
<reference evidence="3" key="3">
    <citation type="submission" date="2015-06" db="UniProtKB">
        <authorList>
            <consortium name="EnsemblMetazoa"/>
        </authorList>
    </citation>
    <scope>IDENTIFICATION</scope>
</reference>
<organism evidence="3 4">
    <name type="scientific">Helobdella robusta</name>
    <name type="common">Californian leech</name>
    <dbReference type="NCBI Taxonomy" id="6412"/>
    <lineage>
        <taxon>Eukaryota</taxon>
        <taxon>Metazoa</taxon>
        <taxon>Spiralia</taxon>
        <taxon>Lophotrochozoa</taxon>
        <taxon>Annelida</taxon>
        <taxon>Clitellata</taxon>
        <taxon>Hirudinea</taxon>
        <taxon>Rhynchobdellida</taxon>
        <taxon>Glossiphoniidae</taxon>
        <taxon>Helobdella</taxon>
    </lineage>
</organism>